<dbReference type="InterPro" id="IPR050416">
    <property type="entry name" value="FAD-linked_Oxidoreductase"/>
</dbReference>
<dbReference type="Proteomes" id="UP000190637">
    <property type="component" value="Unassembled WGS sequence"/>
</dbReference>
<comment type="cofactor">
    <cofactor evidence="1">
        <name>FAD</name>
        <dbReference type="ChEBI" id="CHEBI:57692"/>
    </cofactor>
</comment>
<sequence length="489" mass="52886">MNSIRARHSPASSDGAPDWRKLGQELTGDLVLPEDPEYPNARHLHLGQFDGIAPQAVAYPQNSADVGECLRFAAAHGVDVAVRGGGHSLGGYSTGQGLVIAMSRMNRVHVDPSGELVTLEAGVQQVDAVDQVARRGLALVGGICPTVGITGYLLGGGTGWLTKQAGMGCDQLVAAEVVLASGEVVRCSETEEADLFWALRGAGPGNFGVVTELTVRPTRVPRLVNHTLTWEWDSAADLFDAWQRWIQQVPRAMGSTVAAALMDAGSGAAPQLILQGAWQGSEADARKHVNELVEAVGTRPGSEVFDELPYQQAMMAWYQCADKTVEQCHRIGTTPEAMLPRQDYAVERNRLCGQAIPADGIDAILSAFDSRRREGQFRALSLFGLGGRANEVPRTATAYVHRTAEFQISASAGLFKKPTEEDQAAARAWTDACFDAFDPHSLGESYQGFVDPALTDWQRSYYAENFDRLVELKRRYDPDGLFRFAQGIG</sequence>
<evidence type="ECO:0000256" key="3">
    <source>
        <dbReference type="ARBA" id="ARBA00022630"/>
    </source>
</evidence>
<evidence type="ECO:0000256" key="1">
    <source>
        <dbReference type="ARBA" id="ARBA00001974"/>
    </source>
</evidence>
<dbReference type="PANTHER" id="PTHR42973">
    <property type="entry name" value="BINDING OXIDOREDUCTASE, PUTATIVE (AFU_ORTHOLOGUE AFUA_1G17690)-RELATED"/>
    <property type="match status" value="1"/>
</dbReference>
<protein>
    <submittedName>
        <fullName evidence="8">FAD/FMN-containing dehydrogenase</fullName>
    </submittedName>
</protein>
<comment type="similarity">
    <text evidence="2">Belongs to the oxygen-dependent FAD-linked oxidoreductase family.</text>
</comment>
<evidence type="ECO:0000256" key="6">
    <source>
        <dbReference type="SAM" id="MobiDB-lite"/>
    </source>
</evidence>
<dbReference type="InterPro" id="IPR016169">
    <property type="entry name" value="FAD-bd_PCMH_sub2"/>
</dbReference>
<keyword evidence="5" id="KW-0560">Oxidoreductase</keyword>
<dbReference type="PANTHER" id="PTHR42973:SF39">
    <property type="entry name" value="FAD-BINDING PCMH-TYPE DOMAIN-CONTAINING PROTEIN"/>
    <property type="match status" value="1"/>
</dbReference>
<dbReference type="PROSITE" id="PS00862">
    <property type="entry name" value="OX2_COVAL_FAD"/>
    <property type="match status" value="1"/>
</dbReference>
<dbReference type="OrthoDB" id="5169292at2"/>
<evidence type="ECO:0000256" key="5">
    <source>
        <dbReference type="ARBA" id="ARBA00023002"/>
    </source>
</evidence>
<reference evidence="8 9" key="1">
    <citation type="submission" date="2017-02" db="EMBL/GenBank/DDBJ databases">
        <authorList>
            <person name="Peterson S.W."/>
        </authorList>
    </citation>
    <scope>NUCLEOTIDE SEQUENCE [LARGE SCALE GENOMIC DNA]</scope>
    <source>
        <strain evidence="8 9">DSM 45154</strain>
    </source>
</reference>
<dbReference type="InterPro" id="IPR016167">
    <property type="entry name" value="FAD-bd_PCMH_sub1"/>
</dbReference>
<keyword evidence="4" id="KW-0274">FAD</keyword>
<evidence type="ECO:0000313" key="8">
    <source>
        <dbReference type="EMBL" id="SJZ42238.1"/>
    </source>
</evidence>
<feature type="domain" description="FAD-binding PCMH-type" evidence="7">
    <location>
        <begin position="49"/>
        <end position="220"/>
    </location>
</feature>
<dbReference type="Gene3D" id="3.40.462.20">
    <property type="match status" value="1"/>
</dbReference>
<organism evidence="8 9">
    <name type="scientific">Marinactinospora thermotolerans DSM 45154</name>
    <dbReference type="NCBI Taxonomy" id="1122192"/>
    <lineage>
        <taxon>Bacteria</taxon>
        <taxon>Bacillati</taxon>
        <taxon>Actinomycetota</taxon>
        <taxon>Actinomycetes</taxon>
        <taxon>Streptosporangiales</taxon>
        <taxon>Nocardiopsidaceae</taxon>
        <taxon>Marinactinospora</taxon>
    </lineage>
</organism>
<proteinExistence type="inferred from homology"/>
<dbReference type="InterPro" id="IPR006093">
    <property type="entry name" value="Oxy_OxRdtase_FAD_BS"/>
</dbReference>
<dbReference type="SUPFAM" id="SSF55103">
    <property type="entry name" value="FAD-linked oxidases, C-terminal domain"/>
    <property type="match status" value="1"/>
</dbReference>
<evidence type="ECO:0000256" key="2">
    <source>
        <dbReference type="ARBA" id="ARBA00005466"/>
    </source>
</evidence>
<keyword evidence="9" id="KW-1185">Reference proteome</keyword>
<dbReference type="Gene3D" id="3.30.43.10">
    <property type="entry name" value="Uridine Diphospho-n-acetylenolpyruvylglucosamine Reductase, domain 2"/>
    <property type="match status" value="1"/>
</dbReference>
<accession>A0A1T4KIJ5</accession>
<gene>
    <name evidence="8" type="ORF">SAMN02745673_00398</name>
</gene>
<dbReference type="Pfam" id="PF08031">
    <property type="entry name" value="BBE"/>
    <property type="match status" value="1"/>
</dbReference>
<dbReference type="InterPro" id="IPR016164">
    <property type="entry name" value="FAD-linked_Oxase-like_C"/>
</dbReference>
<evidence type="ECO:0000313" key="9">
    <source>
        <dbReference type="Proteomes" id="UP000190637"/>
    </source>
</evidence>
<dbReference type="SUPFAM" id="SSF56176">
    <property type="entry name" value="FAD-binding/transporter-associated domain-like"/>
    <property type="match status" value="1"/>
</dbReference>
<dbReference type="Gene3D" id="3.30.465.10">
    <property type="match status" value="1"/>
</dbReference>
<evidence type="ECO:0000256" key="4">
    <source>
        <dbReference type="ARBA" id="ARBA00022827"/>
    </source>
</evidence>
<dbReference type="InterPro" id="IPR016166">
    <property type="entry name" value="FAD-bd_PCMH"/>
</dbReference>
<dbReference type="InterPro" id="IPR012951">
    <property type="entry name" value="BBE"/>
</dbReference>
<feature type="region of interest" description="Disordered" evidence="6">
    <location>
        <begin position="1"/>
        <end position="20"/>
    </location>
</feature>
<dbReference type="InterPro" id="IPR006094">
    <property type="entry name" value="Oxid_FAD_bind_N"/>
</dbReference>
<dbReference type="STRING" id="1122192.SAMN02745673_00398"/>
<name>A0A1T4KIJ5_9ACTN</name>
<dbReference type="PROSITE" id="PS51387">
    <property type="entry name" value="FAD_PCMH"/>
    <property type="match status" value="1"/>
</dbReference>
<dbReference type="EMBL" id="FUWS01000001">
    <property type="protein sequence ID" value="SJZ42238.1"/>
    <property type="molecule type" value="Genomic_DNA"/>
</dbReference>
<dbReference type="GO" id="GO:0016491">
    <property type="term" value="F:oxidoreductase activity"/>
    <property type="evidence" value="ECO:0007669"/>
    <property type="project" value="UniProtKB-KW"/>
</dbReference>
<dbReference type="Pfam" id="PF01565">
    <property type="entry name" value="FAD_binding_4"/>
    <property type="match status" value="1"/>
</dbReference>
<evidence type="ECO:0000259" key="7">
    <source>
        <dbReference type="PROSITE" id="PS51387"/>
    </source>
</evidence>
<dbReference type="InterPro" id="IPR036318">
    <property type="entry name" value="FAD-bd_PCMH-like_sf"/>
</dbReference>
<keyword evidence="3" id="KW-0285">Flavoprotein</keyword>
<dbReference type="RefSeq" id="WP_078759797.1">
    <property type="nucleotide sequence ID" value="NZ_FUWS01000001.1"/>
</dbReference>
<dbReference type="AlphaFoldDB" id="A0A1T4KIJ5"/>
<dbReference type="GO" id="GO:0071949">
    <property type="term" value="F:FAD binding"/>
    <property type="evidence" value="ECO:0007669"/>
    <property type="project" value="InterPro"/>
</dbReference>